<evidence type="ECO:0000313" key="2">
    <source>
        <dbReference type="EMBL" id="CAG9794262.1"/>
    </source>
</evidence>
<feature type="compositionally biased region" description="Polar residues" evidence="1">
    <location>
        <begin position="2288"/>
        <end position="2309"/>
    </location>
</feature>
<evidence type="ECO:0000313" key="3">
    <source>
        <dbReference type="Proteomes" id="UP001153714"/>
    </source>
</evidence>
<dbReference type="Proteomes" id="UP001153714">
    <property type="component" value="Chromosome 6"/>
</dbReference>
<evidence type="ECO:0000256" key="1">
    <source>
        <dbReference type="SAM" id="MobiDB-lite"/>
    </source>
</evidence>
<dbReference type="OrthoDB" id="7302344at2759"/>
<feature type="region of interest" description="Disordered" evidence="1">
    <location>
        <begin position="12"/>
        <end position="44"/>
    </location>
</feature>
<sequence length="2956" mass="342836">MEVQAAVEMVSREVTTVPKSPPERRTVAVPLSPSTSSDEQKRKGEVSVQVVANKTKKAMLTYKHAQASVESEDLSVQVMSTSEEQAVFRNATYGSYCFYRQSELEEKLINNNLENELESTKNISDVPKNNPEISDLRRKILKRMSCKLQSLTKNLGNLSDRKMATTGLGKTLQFTPVWVPWGEIQFYTDVSTDIIKNNTQQLNTFTKVYRTSVQSFLIKSQLQQLNIIIKDWIKSLPITTNNSSKCVSDAKVIDMKRIQRIIFQKLKHGTPHEMQAELFNLISNIPMNIQDSLKISYLNQVITSFMKKIRQMTFPNYIGRRNYNIYNIENKTNYNVFKQHNQITKHGLVKITADHLNTYFSNNNLLLDDQGAKYFQTELIDILLQSMQEICDDNVMDVIEEIVLLFGETSRATDNEARIFANQLLAKIKKVINNSILNRTFKDSSINTHSKNYIILQNTSWNKLHHNISNSDISDHQKSLGNKGNVDSTDTYLNQLTQQIEEWLQNSQLNIPANDTRLRQIVIHDLAGDIIDRYKYLCLNVSKRGSDEDEIENLKYQIFKWINKLAGEDNMETLNHAPELMRRIQSIPVPKALQTNDSFKNESLSNGCMMKDCSQSANFQRYSFTRSEMRPSKGFISNTKINSSNISNSFNKRMSKCQQSPSGPSINNGRSMRQLNDEYDDFLKNWVKDLPIPSESSEEQEIAEKARQGIYNGVWKTLVKLKLDPDIFHNVFYYEDALDDELEELLKCLPDTPEIKAKKHLLKVNLIEKTTNTNEKIKSSFAPESYKQQLVENVARDLPLKNRTGTSVNNNNQISEVLQIHKIVDDYILCVNYKETDHSKAEVYRNKLIKEAYILIENMKKTYGQDLKDIDTNLYVNNVLNALQKVPMPQDVIEKEANEIQVSQEVDHWFTDLQVVCRNDHTNKRDKNKIKQALVKKVLELQKDVNIFDCSGKEIIKNEISLFLEKMPMEETNINLDFIAEELTTRLKNKAKDLETSNKRKSVAFLDSVGFYEFSLQMPACSSFSEMPLRPALFDQSSYDIKDGSKVILPSPRNFSYGYNRPPYEIPSNEFFTLEDSQASKPVLNQPAVDNKNFQVEDYPNIMHPKPNPWSKQSQQSAYEDGIRKSPDHVIAQGLPANQSIVRDHITSMSKINQSLNQVSSSVENQEPMKKTCCIRNNQQVIMKSPLIASQEFPENENGINNVPQMMLRPENNISVQQSNIINTSSSVSPYGQGFEGTNRVVGIPQMRINSLTPVSSQPQSNINQRIPIIVETPSRLGFHQQPEQSAHHEVFNSTGNRNLQGSSTTYGQPQGFSTPQNQIPLQEYPLRPDKKNSRRQQISLGNIAQRRLDLHDESSNALDGDESCPCFKRVKINGYEDSIEIEFCSRILNSVQTSFSSINLKPKKSSCFNNRKIKSQDDIRVRKEVSNELIEWMRNVYSDEVSSKFWNDRMKRLLQKLAKPGGEEKIREKIQRYLKQKSNLFSKYDEEKMAQLSENIINKLKKLCLRSERIKNGIRIYRIEIQKSDKNKHYLKRVVDKWLNNIPIGKKDFLNRSIERDDILNFMVSHLEPFLDNIHYDTDNNRSVFKNMVKDLLDEVPIQRNNSIDEFASSLVDYIFGINSTSKCTQFVDSEYDTTEKLKPLKYLISRHLSHILQKINVAIDLKNFLLLEEKLIKILTDTDLTHDTIPNIQKNIHYYAIHVGGLNDNQAKHLSNKLIKYFVNDLCGCKYKNNPDDDIIPQVNIPYPETYYVFHNKLKGMVNIEKNTNKDNNNNNFKQQIMQQVEIWFKESFSEVMFPDKRLHNLVINNLAEDILDRYKYLEMNPSSSHENEVQYLKYQIFKWMNKVAVEVNEEIIDRASELMKRLQNIKVSRILQTESKNKLDLQWLLHRSELERPKIIHQDYGLFNIDPKQERKQVRFYEDIIDDWLDICLFDEKKELFYIQERNEFIHDLAVKLSNMQNKSTDLLKEDLIIQMKKIVSDWATKIHSYFNQEANFTDQSISKLVHAVLSWKTNLENTQNHTNFNHIGIILQNWLSTLPLYENANEVEKTKLMELINNLIFHLTHLNIESCSEIHNFFSTISHQHKKYNIIQENANNFQTYIKELDLYNTSLNNGKFINQKRSSELENKENEKNMVTPHVTVYGFTLQNSSNEKVDKLQNDQNESIKPITEADILANQERYSKRLVKEIDEWLNNLKIPQIHDRGFREVVVNDLAGDIVDRLKYLELNPSCKGTENSELDQLRYQIFKWVNKLVGEEHKETLEHASELMDRIRSIPVPMFTQFDGKNKNSQPQFPNNQPHDENTSSSKNHPCVKDNINTMNLSHNGNINSLGIVGSKETGSNLKESHRIAQSENFDELGALGMSAISVEGDQCNTLVGELRDLPQGLSLQELYGHFDNIFKSKIDELPFETPTTEQEQLANLARYGIYNGIWKTFFSLSEKPDIANDYCLFDLLFEEKIDDMLDCLPQTLKLQRIRHGWKSVILNNLLLMLKYVHAITDKPNIREIISNRINRQMMRSRLISNSEKAQHCFVARTAEAYILSSRYKDEDPIRANIYRQRLMKRLEELAENVKLQNKIEFYEINPSQLCQLAFKILGDVPIPNKEDLQEEVEEIQLGEEIEEWYKDLPVNPVVNETHAHLRKRLREILAKRLRDLEKKIDALGDPSLELERDLKHEISKYLEKDADLKQVNDLNINFMVDELTKRIKNRHENNRLRYEVFEKEMPASSTFVRPDLGEIMAPLVDIQQNPNLQTELDHFQNPREHIKPRKRAYSLPNNDVKRVGPKNQRLSYTTSEYQPNHQFNLGDSTSDPWPVSFPECTTKRERSPSHEFGFAIRNMDPSDQRILSDNILQDNPQHIAADQVHFLRPGNFIQEQPTYSRVGITTSPPAGISPSTARINIGSSGTQVRLDGEMQNKRGKIKYKCHCMDRLPRRRVRACDDLLDYPCCPLIPVPRCLY</sequence>
<reference evidence="2" key="2">
    <citation type="submission" date="2022-10" db="EMBL/GenBank/DDBJ databases">
        <authorList>
            <consortium name="ENA_rothamsted_submissions"/>
            <consortium name="culmorum"/>
            <person name="King R."/>
        </authorList>
    </citation>
    <scope>NUCLEOTIDE SEQUENCE</scope>
</reference>
<feature type="region of interest" description="Disordered" evidence="1">
    <location>
        <begin position="1294"/>
        <end position="1336"/>
    </location>
</feature>
<dbReference type="EMBL" id="OU893337">
    <property type="protein sequence ID" value="CAG9794262.1"/>
    <property type="molecule type" value="Genomic_DNA"/>
</dbReference>
<organism evidence="2 3">
    <name type="scientific">Diatraea saccharalis</name>
    <name type="common">sugarcane borer</name>
    <dbReference type="NCBI Taxonomy" id="40085"/>
    <lineage>
        <taxon>Eukaryota</taxon>
        <taxon>Metazoa</taxon>
        <taxon>Ecdysozoa</taxon>
        <taxon>Arthropoda</taxon>
        <taxon>Hexapoda</taxon>
        <taxon>Insecta</taxon>
        <taxon>Pterygota</taxon>
        <taxon>Neoptera</taxon>
        <taxon>Endopterygota</taxon>
        <taxon>Lepidoptera</taxon>
        <taxon>Glossata</taxon>
        <taxon>Ditrysia</taxon>
        <taxon>Pyraloidea</taxon>
        <taxon>Crambidae</taxon>
        <taxon>Crambinae</taxon>
        <taxon>Diatraea</taxon>
    </lineage>
</organism>
<protein>
    <submittedName>
        <fullName evidence="2">Uncharacterized protein</fullName>
    </submittedName>
</protein>
<name>A0A9N9RDR7_9NEOP</name>
<proteinExistence type="predicted"/>
<gene>
    <name evidence="2" type="ORF">DIATSA_LOCUS11656</name>
</gene>
<accession>A0A9N9RDR7</accession>
<reference evidence="2" key="1">
    <citation type="submission" date="2021-12" db="EMBL/GenBank/DDBJ databases">
        <authorList>
            <person name="King R."/>
        </authorList>
    </citation>
    <scope>NUCLEOTIDE SEQUENCE</scope>
</reference>
<keyword evidence="3" id="KW-1185">Reference proteome</keyword>
<feature type="region of interest" description="Disordered" evidence="1">
    <location>
        <begin position="2281"/>
        <end position="2314"/>
    </location>
</feature>
<feature type="compositionally biased region" description="Polar residues" evidence="1">
    <location>
        <begin position="1294"/>
        <end position="1321"/>
    </location>
</feature>